<evidence type="ECO:0000256" key="4">
    <source>
        <dbReference type="ARBA" id="ARBA00022801"/>
    </source>
</evidence>
<evidence type="ECO:0000256" key="7">
    <source>
        <dbReference type="ARBA" id="ARBA00023277"/>
    </source>
</evidence>
<accession>A0ABW2F4H7</accession>
<dbReference type="InterPro" id="IPR036291">
    <property type="entry name" value="NAD(P)-bd_dom_sf"/>
</dbReference>
<dbReference type="InterPro" id="IPR001088">
    <property type="entry name" value="Glyco_hydro_4"/>
</dbReference>
<dbReference type="InterPro" id="IPR022616">
    <property type="entry name" value="Glyco_hydro_4_C"/>
</dbReference>
<dbReference type="PRINTS" id="PR00732">
    <property type="entry name" value="GLHYDRLASE4"/>
</dbReference>
<evidence type="ECO:0000313" key="11">
    <source>
        <dbReference type="EMBL" id="MFC7148116.1"/>
    </source>
</evidence>
<keyword evidence="12" id="KW-1185">Reference proteome</keyword>
<feature type="domain" description="Glycosyl hydrolase family 4 C-terminal" evidence="10">
    <location>
        <begin position="192"/>
        <end position="427"/>
    </location>
</feature>
<gene>
    <name evidence="11" type="ORF">ACFQMJ_06155</name>
</gene>
<comment type="cofactor">
    <cofactor evidence="9">
        <name>NAD(+)</name>
        <dbReference type="ChEBI" id="CHEBI:57540"/>
    </cofactor>
    <text evidence="9">Binds 1 NAD(+) per subunit.</text>
</comment>
<evidence type="ECO:0000313" key="12">
    <source>
        <dbReference type="Proteomes" id="UP001596378"/>
    </source>
</evidence>
<comment type="similarity">
    <text evidence="2 9">Belongs to the glycosyl hydrolase 4 family.</text>
</comment>
<evidence type="ECO:0000256" key="5">
    <source>
        <dbReference type="ARBA" id="ARBA00023027"/>
    </source>
</evidence>
<evidence type="ECO:0000256" key="1">
    <source>
        <dbReference type="ARBA" id="ARBA00001936"/>
    </source>
</evidence>
<evidence type="ECO:0000256" key="2">
    <source>
        <dbReference type="ARBA" id="ARBA00010141"/>
    </source>
</evidence>
<evidence type="ECO:0000256" key="8">
    <source>
        <dbReference type="ARBA" id="ARBA00023295"/>
    </source>
</evidence>
<protein>
    <recommendedName>
        <fullName evidence="10">Glycosyl hydrolase family 4 C-terminal domain-containing protein</fullName>
    </recommendedName>
</protein>
<evidence type="ECO:0000256" key="3">
    <source>
        <dbReference type="ARBA" id="ARBA00022723"/>
    </source>
</evidence>
<keyword evidence="4 9" id="KW-0378">Hydrolase</keyword>
<dbReference type="EMBL" id="JBHTAI010000003">
    <property type="protein sequence ID" value="MFC7148116.1"/>
    <property type="molecule type" value="Genomic_DNA"/>
</dbReference>
<evidence type="ECO:0000256" key="6">
    <source>
        <dbReference type="ARBA" id="ARBA00023211"/>
    </source>
</evidence>
<evidence type="ECO:0000259" key="10">
    <source>
        <dbReference type="Pfam" id="PF11975"/>
    </source>
</evidence>
<sequence length="453" mass="51065">MYNICIIGSSLGWTPKLSVDLMTVFEEPLDIRLVDLDPSVARLCQEWGETATKHYGRQDKFTAYSDRRKALEGADAVIITISTGGLKTMEYDIAIPEKYGIYSTVGDTAGPSGWSRSMRNIPVFEEFARDFEEICPQAFIVNYTNPMSSLTATLSSLCGNPVVGLCHSYFDFKDVIQRIFKLEDWSPISLQIAGMNHFTWMTDFKVGRQDGYTMLRELVGTGSLRDVLPALDDKGQPSRYDLCAELYDTYGYMPYPGDRHSIEFLSYTLSGDVQRETVTDPRGYDYEIISGYNVNRTPVSERKLGAPRATKRLTELVSKYPENWPAELKKSEETGSNMVHAFLHNQAMTDVVNTLNVGQIPGLPLGACVETYGMIDGSGIRPVVVDKVPERLLELMRPQAMNQKWLTEGAVRRDKKLLLQALLNDPQCRHLTTRRIQELAEELFAANRPYISL</sequence>
<keyword evidence="7" id="KW-0119">Carbohydrate metabolism</keyword>
<dbReference type="Proteomes" id="UP001596378">
    <property type="component" value="Unassembled WGS sequence"/>
</dbReference>
<keyword evidence="5 9" id="KW-0520">NAD</keyword>
<evidence type="ECO:0000256" key="9">
    <source>
        <dbReference type="RuleBase" id="RU361152"/>
    </source>
</evidence>
<dbReference type="SUPFAM" id="SSF56327">
    <property type="entry name" value="LDH C-terminal domain-like"/>
    <property type="match status" value="1"/>
</dbReference>
<keyword evidence="8 9" id="KW-0326">Glycosidase</keyword>
<keyword evidence="3" id="KW-0479">Metal-binding</keyword>
<organism evidence="11 12">
    <name type="scientific">Cohnella cellulosilytica</name>
    <dbReference type="NCBI Taxonomy" id="986710"/>
    <lineage>
        <taxon>Bacteria</taxon>
        <taxon>Bacillati</taxon>
        <taxon>Bacillota</taxon>
        <taxon>Bacilli</taxon>
        <taxon>Bacillales</taxon>
        <taxon>Paenibacillaceae</taxon>
        <taxon>Cohnella</taxon>
    </lineage>
</organism>
<reference evidence="12" key="1">
    <citation type="journal article" date="2019" name="Int. J. Syst. Evol. Microbiol.">
        <title>The Global Catalogue of Microorganisms (GCM) 10K type strain sequencing project: providing services to taxonomists for standard genome sequencing and annotation.</title>
        <authorList>
            <consortium name="The Broad Institute Genomics Platform"/>
            <consortium name="The Broad Institute Genome Sequencing Center for Infectious Disease"/>
            <person name="Wu L."/>
            <person name="Ma J."/>
        </authorList>
    </citation>
    <scope>NUCLEOTIDE SEQUENCE [LARGE SCALE GENOMIC DNA]</scope>
    <source>
        <strain evidence="12">KCTC 12907</strain>
    </source>
</reference>
<dbReference type="Gene3D" id="3.90.1820.10">
    <property type="entry name" value="AglA-like glucosidase"/>
    <property type="match status" value="1"/>
</dbReference>
<name>A0ABW2F4H7_9BACL</name>
<dbReference type="RefSeq" id="WP_378047480.1">
    <property type="nucleotide sequence ID" value="NZ_JBHMDN010000013.1"/>
</dbReference>
<dbReference type="InterPro" id="IPR015955">
    <property type="entry name" value="Lactate_DH/Glyco_Ohase_4_C"/>
</dbReference>
<dbReference type="SUPFAM" id="SSF51735">
    <property type="entry name" value="NAD(P)-binding Rossmann-fold domains"/>
    <property type="match status" value="1"/>
</dbReference>
<dbReference type="Pfam" id="PF11975">
    <property type="entry name" value="Glyco_hydro_4C"/>
    <property type="match status" value="1"/>
</dbReference>
<dbReference type="PANTHER" id="PTHR32092">
    <property type="entry name" value="6-PHOSPHO-BETA-GLUCOSIDASE-RELATED"/>
    <property type="match status" value="1"/>
</dbReference>
<proteinExistence type="inferred from homology"/>
<dbReference type="PANTHER" id="PTHR32092:SF2">
    <property type="entry name" value="ALPHA-GALACTURONIDASE"/>
    <property type="match status" value="1"/>
</dbReference>
<comment type="cofactor">
    <cofactor evidence="1">
        <name>Mn(2+)</name>
        <dbReference type="ChEBI" id="CHEBI:29035"/>
    </cofactor>
</comment>
<dbReference type="Pfam" id="PF02056">
    <property type="entry name" value="Glyco_hydro_4"/>
    <property type="match status" value="1"/>
</dbReference>
<keyword evidence="6" id="KW-0464">Manganese</keyword>
<dbReference type="InterPro" id="IPR053715">
    <property type="entry name" value="GH4_Enzyme_sf"/>
</dbReference>
<comment type="caution">
    <text evidence="11">The sequence shown here is derived from an EMBL/GenBank/DDBJ whole genome shotgun (WGS) entry which is preliminary data.</text>
</comment>